<evidence type="ECO:0000256" key="1">
    <source>
        <dbReference type="SAM" id="MobiDB-lite"/>
    </source>
</evidence>
<organism evidence="5 6">
    <name type="scientific">Phytophthora cactorum</name>
    <dbReference type="NCBI Taxonomy" id="29920"/>
    <lineage>
        <taxon>Eukaryota</taxon>
        <taxon>Sar</taxon>
        <taxon>Stramenopiles</taxon>
        <taxon>Oomycota</taxon>
        <taxon>Peronosporomycetes</taxon>
        <taxon>Peronosporales</taxon>
        <taxon>Peronosporaceae</taxon>
        <taxon>Phytophthora</taxon>
    </lineage>
</organism>
<evidence type="ECO:0000313" key="4">
    <source>
        <dbReference type="EMBL" id="KAG2942581.1"/>
    </source>
</evidence>
<dbReference type="Proteomes" id="UP000774804">
    <property type="component" value="Unassembled WGS sequence"/>
</dbReference>
<dbReference type="Proteomes" id="UP000697107">
    <property type="component" value="Unassembled WGS sequence"/>
</dbReference>
<feature type="compositionally biased region" description="Polar residues" evidence="1">
    <location>
        <begin position="20"/>
        <end position="32"/>
    </location>
</feature>
<dbReference type="Proteomes" id="UP000736787">
    <property type="component" value="Unassembled WGS sequence"/>
</dbReference>
<evidence type="ECO:0000313" key="2">
    <source>
        <dbReference type="EMBL" id="KAG2855958.1"/>
    </source>
</evidence>
<accession>A0A8T1FW38</accession>
<dbReference type="AlphaFoldDB" id="A0A8T1FW38"/>
<evidence type="ECO:0000313" key="3">
    <source>
        <dbReference type="EMBL" id="KAG2916988.1"/>
    </source>
</evidence>
<sequence length="112" mass="11866">MAGEGEQSTSAISPSRVETAASSTGLGPATGSTHECSIPLLTGWYKVSFIILTPCQIVPGGEQTGPLLRMPAIVIDLEFARRANTTPSTQCPDTAQLLLSYHRITIQHSLTN</sequence>
<comment type="caution">
    <text evidence="5">The sequence shown here is derived from an EMBL/GenBank/DDBJ whole genome shotgun (WGS) entry which is preliminary data.</text>
</comment>
<reference evidence="5" key="1">
    <citation type="submission" date="2018-10" db="EMBL/GenBank/DDBJ databases">
        <title>Effector identification in a new, highly contiguous assembly of the strawberry crown rot pathogen Phytophthora cactorum.</title>
        <authorList>
            <person name="Armitage A.D."/>
            <person name="Nellist C.F."/>
            <person name="Bates H."/>
            <person name="Vickerstaff R.J."/>
            <person name="Harrison R.J."/>
        </authorList>
    </citation>
    <scope>NUCLEOTIDE SEQUENCE</scope>
    <source>
        <strain evidence="2">15-7</strain>
        <strain evidence="3">4032</strain>
        <strain evidence="4">4040</strain>
        <strain evidence="5">P415</strain>
    </source>
</reference>
<feature type="region of interest" description="Disordered" evidence="1">
    <location>
        <begin position="1"/>
        <end position="32"/>
    </location>
</feature>
<evidence type="ECO:0000313" key="5">
    <source>
        <dbReference type="EMBL" id="KAG2980467.1"/>
    </source>
</evidence>
<gene>
    <name evidence="2" type="ORF">PC113_g12001</name>
    <name evidence="3" type="ORF">PC115_g10855</name>
    <name evidence="4" type="ORF">PC117_g9731</name>
    <name evidence="5" type="ORF">PC118_g11165</name>
</gene>
<feature type="compositionally biased region" description="Polar residues" evidence="1">
    <location>
        <begin position="1"/>
        <end position="13"/>
    </location>
</feature>
<protein>
    <submittedName>
        <fullName evidence="5">Uncharacterized protein</fullName>
    </submittedName>
</protein>
<name>A0A8T1FW38_9STRA</name>
<dbReference type="EMBL" id="RCMI01000329">
    <property type="protein sequence ID" value="KAG2916988.1"/>
    <property type="molecule type" value="Genomic_DNA"/>
</dbReference>
<dbReference type="Proteomes" id="UP000735874">
    <property type="component" value="Unassembled WGS sequence"/>
</dbReference>
<dbReference type="EMBL" id="RCMG01000353">
    <property type="protein sequence ID" value="KAG2855958.1"/>
    <property type="molecule type" value="Genomic_DNA"/>
</dbReference>
<proteinExistence type="predicted"/>
<dbReference type="EMBL" id="RCML01000333">
    <property type="protein sequence ID" value="KAG2980467.1"/>
    <property type="molecule type" value="Genomic_DNA"/>
</dbReference>
<evidence type="ECO:0000313" key="6">
    <source>
        <dbReference type="Proteomes" id="UP000697107"/>
    </source>
</evidence>
<dbReference type="EMBL" id="RCMK01000227">
    <property type="protein sequence ID" value="KAG2942581.1"/>
    <property type="molecule type" value="Genomic_DNA"/>
</dbReference>